<comment type="caution">
    <text evidence="8">The sequence shown here is derived from an EMBL/GenBank/DDBJ whole genome shotgun (WGS) entry which is preliminary data.</text>
</comment>
<dbReference type="Pfam" id="PF23916">
    <property type="entry name" value="TIM-barrel_EndoS"/>
    <property type="match status" value="1"/>
</dbReference>
<dbReference type="SUPFAM" id="SSF51445">
    <property type="entry name" value="(Trans)glycosidases"/>
    <property type="match status" value="1"/>
</dbReference>
<gene>
    <name evidence="8" type="ORF">GMJLKIPL_1380</name>
</gene>
<evidence type="ECO:0000256" key="4">
    <source>
        <dbReference type="ARBA" id="ARBA00022801"/>
    </source>
</evidence>
<dbReference type="InterPro" id="IPR001579">
    <property type="entry name" value="Glyco_hydro_18_chit_AS"/>
</dbReference>
<evidence type="ECO:0000313" key="8">
    <source>
        <dbReference type="EMBL" id="GJD99463.1"/>
    </source>
</evidence>
<evidence type="ECO:0000259" key="7">
    <source>
        <dbReference type="PROSITE" id="PS51910"/>
    </source>
</evidence>
<evidence type="ECO:0000256" key="5">
    <source>
        <dbReference type="ARBA" id="ARBA00023295"/>
    </source>
</evidence>
<dbReference type="Proteomes" id="UP001055153">
    <property type="component" value="Unassembled WGS sequence"/>
</dbReference>
<keyword evidence="5" id="KW-0326">Glycosidase</keyword>
<feature type="domain" description="GH18" evidence="7">
    <location>
        <begin position="8"/>
        <end position="267"/>
    </location>
</feature>
<dbReference type="RefSeq" id="WP_238234350.1">
    <property type="nucleotide sequence ID" value="NZ_BPQQ01000016.1"/>
</dbReference>
<evidence type="ECO:0000256" key="3">
    <source>
        <dbReference type="ARBA" id="ARBA00022729"/>
    </source>
</evidence>
<evidence type="ECO:0000256" key="6">
    <source>
        <dbReference type="ARBA" id="ARBA00034414"/>
    </source>
</evidence>
<dbReference type="EMBL" id="BPQQ01000016">
    <property type="protein sequence ID" value="GJD99463.1"/>
    <property type="molecule type" value="Genomic_DNA"/>
</dbReference>
<evidence type="ECO:0000313" key="9">
    <source>
        <dbReference type="Proteomes" id="UP001055153"/>
    </source>
</evidence>
<organism evidence="8 9">
    <name type="scientific">Methylobacterium isbiliense</name>
    <dbReference type="NCBI Taxonomy" id="315478"/>
    <lineage>
        <taxon>Bacteria</taxon>
        <taxon>Pseudomonadati</taxon>
        <taxon>Pseudomonadota</taxon>
        <taxon>Alphaproteobacteria</taxon>
        <taxon>Hyphomicrobiales</taxon>
        <taxon>Methylobacteriaceae</taxon>
        <taxon>Methylobacterium</taxon>
    </lineage>
</organism>
<keyword evidence="4" id="KW-0378">Hydrolase</keyword>
<protein>
    <recommendedName>
        <fullName evidence="2">mannosyl-glycoprotein endo-beta-N-acetylglucosaminidase</fullName>
        <ecNumber evidence="2">3.2.1.96</ecNumber>
    </recommendedName>
</protein>
<evidence type="ECO:0000256" key="1">
    <source>
        <dbReference type="ARBA" id="ARBA00009336"/>
    </source>
</evidence>
<dbReference type="PROSITE" id="PS01095">
    <property type="entry name" value="GH18_1"/>
    <property type="match status" value="1"/>
</dbReference>
<dbReference type="InterPro" id="IPR001223">
    <property type="entry name" value="Glyco_hydro18_cat"/>
</dbReference>
<comment type="catalytic activity">
    <reaction evidence="6">
        <text>an N(4)-(oligosaccharide-(1-&gt;3)-[oligosaccharide-(1-&gt;6)]-beta-D-Man-(1-&gt;4)-beta-D-GlcNAc-(1-&gt;4)-alpha-D-GlcNAc)-L-asparaginyl-[protein] + H2O = an oligosaccharide-(1-&gt;3)-[oligosaccharide-(1-&gt;6)]-beta-D-Man-(1-&gt;4)-D-GlcNAc + N(4)-(N-acetyl-beta-D-glucosaminyl)-L-asparaginyl-[protein]</text>
        <dbReference type="Rhea" id="RHEA:73067"/>
        <dbReference type="Rhea" id="RHEA-COMP:12603"/>
        <dbReference type="Rhea" id="RHEA-COMP:18176"/>
        <dbReference type="ChEBI" id="CHEBI:15377"/>
        <dbReference type="ChEBI" id="CHEBI:132248"/>
        <dbReference type="ChEBI" id="CHEBI:192714"/>
        <dbReference type="ChEBI" id="CHEBI:192715"/>
        <dbReference type="EC" id="3.2.1.96"/>
    </reaction>
</comment>
<reference evidence="8" key="1">
    <citation type="journal article" date="2021" name="Front. Microbiol.">
        <title>Comprehensive Comparative Genomics and Phenotyping of Methylobacterium Species.</title>
        <authorList>
            <person name="Alessa O."/>
            <person name="Ogura Y."/>
            <person name="Fujitani Y."/>
            <person name="Takami H."/>
            <person name="Hayashi T."/>
            <person name="Sahin N."/>
            <person name="Tani A."/>
        </authorList>
    </citation>
    <scope>NUCLEOTIDE SEQUENCE</scope>
    <source>
        <strain evidence="8">DSM 17168</strain>
    </source>
</reference>
<evidence type="ECO:0000256" key="2">
    <source>
        <dbReference type="ARBA" id="ARBA00012566"/>
    </source>
</evidence>
<dbReference type="EC" id="3.2.1.96" evidence="2"/>
<dbReference type="Gene3D" id="3.20.20.80">
    <property type="entry name" value="Glycosidases"/>
    <property type="match status" value="1"/>
</dbReference>
<accession>A0ABQ4SAB9</accession>
<keyword evidence="9" id="KW-1185">Reference proteome</keyword>
<proteinExistence type="inferred from homology"/>
<keyword evidence="3" id="KW-0732">Signal</keyword>
<dbReference type="PROSITE" id="PS51910">
    <property type="entry name" value="GH18_2"/>
    <property type="match status" value="1"/>
</dbReference>
<name>A0ABQ4SAB9_9HYPH</name>
<sequence length="267" mass="28524">MASQSFTAFWLGYVPSGSGAGPLLGATPPYVDTVTLAFANLFRGNVTCQSFLFKANSEDTIRAGVAALRRSSPHVKILLSLIGTPDPVGVGWNTGITDPVAFAGWCANLANDWGLDGFDIDNEDLDSNPGQPFVDTFTAMRKAMPNAILTLDTYLFGRDQAVIKQLAPVLTGINTMAYFLDFDSMTALVEQYATVIEPAKIAIGVKSDKVGPITQGTSVADTARLSAWNPSGGAKRGMMLWNLSQDIESVTGEPDGTWTRTIHDNLP</sequence>
<comment type="similarity">
    <text evidence="1">Belongs to the glycosyl hydrolase 18 family.</text>
</comment>
<dbReference type="InterPro" id="IPR017853">
    <property type="entry name" value="GH"/>
</dbReference>
<dbReference type="InterPro" id="IPR057016">
    <property type="entry name" value="EndoS_F2-like_TIM-barrel"/>
</dbReference>
<reference evidence="8" key="2">
    <citation type="submission" date="2021-08" db="EMBL/GenBank/DDBJ databases">
        <authorList>
            <person name="Tani A."/>
            <person name="Ola A."/>
            <person name="Ogura Y."/>
            <person name="Katsura K."/>
            <person name="Hayashi T."/>
        </authorList>
    </citation>
    <scope>NUCLEOTIDE SEQUENCE</scope>
    <source>
        <strain evidence="8">DSM 17168</strain>
    </source>
</reference>